<dbReference type="AlphaFoldDB" id="A0A9W8GWD9"/>
<evidence type="ECO:0000313" key="2">
    <source>
        <dbReference type="Proteomes" id="UP001140011"/>
    </source>
</evidence>
<dbReference type="OrthoDB" id="5586363at2759"/>
<dbReference type="EMBL" id="JANBUH010000601">
    <property type="protein sequence ID" value="KAJ2750242.1"/>
    <property type="molecule type" value="Genomic_DNA"/>
</dbReference>
<name>A0A9W8GWD9_9FUNG</name>
<sequence>VGDPDLAAGVDLKSAWLTYFRKKKYPLSKSFRVLRVPYSANFSVEEIARVAVHIAVACPSFEFVDIPLEHRKAFGREIAWAMVNRPFNPFADSISRLMFLD</sequence>
<accession>A0A9W8GWD9</accession>
<evidence type="ECO:0000313" key="1">
    <source>
        <dbReference type="EMBL" id="KAJ2750242.1"/>
    </source>
</evidence>
<keyword evidence="2" id="KW-1185">Reference proteome</keyword>
<gene>
    <name evidence="1" type="ORF">GGI19_005216</name>
</gene>
<reference evidence="1" key="1">
    <citation type="submission" date="2022-07" db="EMBL/GenBank/DDBJ databases">
        <title>Phylogenomic reconstructions and comparative analyses of Kickxellomycotina fungi.</title>
        <authorList>
            <person name="Reynolds N.K."/>
            <person name="Stajich J.E."/>
            <person name="Barry K."/>
            <person name="Grigoriev I.V."/>
            <person name="Crous P."/>
            <person name="Smith M.E."/>
        </authorList>
    </citation>
    <scope>NUCLEOTIDE SEQUENCE</scope>
    <source>
        <strain evidence="1">BCRC 34297</strain>
    </source>
</reference>
<organism evidence="1 2">
    <name type="scientific">Coemansia pectinata</name>
    <dbReference type="NCBI Taxonomy" id="1052879"/>
    <lineage>
        <taxon>Eukaryota</taxon>
        <taxon>Fungi</taxon>
        <taxon>Fungi incertae sedis</taxon>
        <taxon>Zoopagomycota</taxon>
        <taxon>Kickxellomycotina</taxon>
        <taxon>Kickxellomycetes</taxon>
        <taxon>Kickxellales</taxon>
        <taxon>Kickxellaceae</taxon>
        <taxon>Coemansia</taxon>
    </lineage>
</organism>
<protein>
    <submittedName>
        <fullName evidence="1">Uncharacterized protein</fullName>
    </submittedName>
</protein>
<feature type="non-terminal residue" evidence="1">
    <location>
        <position position="1"/>
    </location>
</feature>
<proteinExistence type="predicted"/>
<comment type="caution">
    <text evidence="1">The sequence shown here is derived from an EMBL/GenBank/DDBJ whole genome shotgun (WGS) entry which is preliminary data.</text>
</comment>
<dbReference type="Proteomes" id="UP001140011">
    <property type="component" value="Unassembled WGS sequence"/>
</dbReference>